<dbReference type="AlphaFoldDB" id="A0A1A9HZ20"/>
<evidence type="ECO:0000313" key="1">
    <source>
        <dbReference type="EMBL" id="ANH79672.1"/>
    </source>
</evidence>
<sequence>MLLFVKIIIRRCYLKIKKNDRMGAFLASLIKKIPPDKKGLFYKDGLVSMGTKISHHNINYYFAFIKIISYKFYSHFKMACGYVATC</sequence>
<protein>
    <submittedName>
        <fullName evidence="1">Uncharacterized protein</fullName>
    </submittedName>
</protein>
<accession>A0A1A9HZ20</accession>
<dbReference type="STRING" id="1176587.A8C56_00605"/>
<reference evidence="1 2" key="1">
    <citation type="submission" date="2016-05" db="EMBL/GenBank/DDBJ databases">
        <title>Niabella ginsenosidivorans BS26 whole genome sequencing.</title>
        <authorList>
            <person name="Im W.T."/>
            <person name="Siddiqi M.Z."/>
        </authorList>
    </citation>
    <scope>NUCLEOTIDE SEQUENCE [LARGE SCALE GENOMIC DNA]</scope>
    <source>
        <strain evidence="1 2">BS26</strain>
    </source>
</reference>
<dbReference type="KEGG" id="nia:A8C56_00605"/>
<organism evidence="1 2">
    <name type="scientific">Niabella ginsenosidivorans</name>
    <dbReference type="NCBI Taxonomy" id="1176587"/>
    <lineage>
        <taxon>Bacteria</taxon>
        <taxon>Pseudomonadati</taxon>
        <taxon>Bacteroidota</taxon>
        <taxon>Chitinophagia</taxon>
        <taxon>Chitinophagales</taxon>
        <taxon>Chitinophagaceae</taxon>
        <taxon>Niabella</taxon>
    </lineage>
</organism>
<dbReference type="EMBL" id="CP015772">
    <property type="protein sequence ID" value="ANH79672.1"/>
    <property type="molecule type" value="Genomic_DNA"/>
</dbReference>
<evidence type="ECO:0000313" key="2">
    <source>
        <dbReference type="Proteomes" id="UP000077667"/>
    </source>
</evidence>
<keyword evidence="2" id="KW-1185">Reference proteome</keyword>
<proteinExistence type="predicted"/>
<name>A0A1A9HZ20_9BACT</name>
<dbReference type="Proteomes" id="UP000077667">
    <property type="component" value="Chromosome"/>
</dbReference>
<gene>
    <name evidence="1" type="ORF">A8C56_00605</name>
</gene>